<reference evidence="8 9" key="1">
    <citation type="submission" date="2018-10" db="EMBL/GenBank/DDBJ databases">
        <title>Bacillus Keqinensis sp. nov., a moderately halophilic bacterium isolated from a saline-alkaline lake.</title>
        <authorList>
            <person name="Wang H."/>
        </authorList>
    </citation>
    <scope>NUCLEOTIDE SEQUENCE [LARGE SCALE GENOMIC DNA]</scope>
    <source>
        <strain evidence="8 9">KQ-3</strain>
    </source>
</reference>
<accession>A0A3M7TLB6</accession>
<dbReference type="InterPro" id="IPR015421">
    <property type="entry name" value="PyrdxlP-dep_Trfase_major"/>
</dbReference>
<evidence type="ECO:0000256" key="4">
    <source>
        <dbReference type="ARBA" id="ARBA00022898"/>
    </source>
</evidence>
<organism evidence="8 9">
    <name type="scientific">Alteribacter keqinensis</name>
    <dbReference type="NCBI Taxonomy" id="2483800"/>
    <lineage>
        <taxon>Bacteria</taxon>
        <taxon>Bacillati</taxon>
        <taxon>Bacillota</taxon>
        <taxon>Bacilli</taxon>
        <taxon>Bacillales</taxon>
        <taxon>Bacillaceae</taxon>
        <taxon>Alteribacter</taxon>
    </lineage>
</organism>
<dbReference type="GO" id="GO:0008483">
    <property type="term" value="F:transaminase activity"/>
    <property type="evidence" value="ECO:0007669"/>
    <property type="project" value="UniProtKB-KW"/>
</dbReference>
<dbReference type="Gene3D" id="3.40.640.10">
    <property type="entry name" value="Type I PLP-dependent aspartate aminotransferase-like (Major domain)"/>
    <property type="match status" value="1"/>
</dbReference>
<dbReference type="InterPro" id="IPR000310">
    <property type="entry name" value="Orn/Lys/Arg_deCO2ase_major_dom"/>
</dbReference>
<keyword evidence="9" id="KW-1185">Reference proteome</keyword>
<evidence type="ECO:0000259" key="7">
    <source>
        <dbReference type="Pfam" id="PF03711"/>
    </source>
</evidence>
<protein>
    <submittedName>
        <fullName evidence="8">Aminotransferase class I/II-fold pyridoxal phosphate-dependent enzyme</fullName>
    </submittedName>
</protein>
<dbReference type="OrthoDB" id="9815233at2"/>
<comment type="similarity">
    <text evidence="2">Belongs to the Orn/Lys/Arg decarboxylase class-I family.</text>
</comment>
<proteinExistence type="inferred from homology"/>
<evidence type="ECO:0000313" key="9">
    <source>
        <dbReference type="Proteomes" id="UP000278746"/>
    </source>
</evidence>
<dbReference type="Pfam" id="PF01276">
    <property type="entry name" value="OKR_DC_1"/>
    <property type="match status" value="1"/>
</dbReference>
<name>A0A3M7TLB6_9BACI</name>
<feature type="domain" description="Orn/Lys/Arg decarboxylase C-terminal" evidence="7">
    <location>
        <begin position="387"/>
        <end position="447"/>
    </location>
</feature>
<evidence type="ECO:0000313" key="8">
    <source>
        <dbReference type="EMBL" id="RNA66069.1"/>
    </source>
</evidence>
<evidence type="ECO:0000256" key="2">
    <source>
        <dbReference type="ARBA" id="ARBA00010671"/>
    </source>
</evidence>
<dbReference type="AlphaFoldDB" id="A0A3M7TLB6"/>
<evidence type="ECO:0000256" key="3">
    <source>
        <dbReference type="ARBA" id="ARBA00022793"/>
    </source>
</evidence>
<sequence length="478" mass="52903">MDQRRMPLVEQLITYKNTAPVSYHVPGHKNGTVFQEEAHRLFNDVLSIDVTEIKGMDDLHHPEGVIGDAEQLAADLYGAEHTSFLVGGSTAGNLAMIVGSFSVNDIVLVQRNSHQSVFHGLEVSGARPVFIEPVIDNETGMLLGADLNAVNDALKLYPEAKGLILTSPTYEGYVQPLELIIKKAHEAGVMVMVDEAHGAHLIEVQRDWPASSLKAGADVVVQSAHKMLPAMTMTAFLHMQGSRVDKAAVKRHLRMFQSSSPSYPLMASLDAARAYLAAFLPDRYERLYKKAADFRKKLGTIPQWDIAPLKIAEFLQDPLKIVLISRSTATGLMLQNSLSSHGIYPELANDNYLVLTLPLSLEWCDTVEKIREAVSHYPVIREKECIAIEALREPVTELSFSYKEMASKETCFHDVQDAAGQVAAEDVVPYPPGIPLIMNGERIKPRQLERLKELIESGASFQTGTAWLHKGLKVYKKD</sequence>
<keyword evidence="5" id="KW-0456">Lyase</keyword>
<dbReference type="EMBL" id="RHIB01000005">
    <property type="protein sequence ID" value="RNA66069.1"/>
    <property type="molecule type" value="Genomic_DNA"/>
</dbReference>
<comment type="cofactor">
    <cofactor evidence="1">
        <name>pyridoxal 5'-phosphate</name>
        <dbReference type="ChEBI" id="CHEBI:597326"/>
    </cofactor>
</comment>
<dbReference type="Gene3D" id="3.90.100.10">
    <property type="entry name" value="Orn/Lys/Arg decarboxylase, C-terminal domain"/>
    <property type="match status" value="1"/>
</dbReference>
<dbReference type="PANTHER" id="PTHR43277">
    <property type="entry name" value="ARGININE DECARBOXYLASE"/>
    <property type="match status" value="1"/>
</dbReference>
<keyword evidence="4" id="KW-0663">Pyridoxal phosphate</keyword>
<keyword evidence="3" id="KW-0210">Decarboxylase</keyword>
<dbReference type="InterPro" id="IPR052357">
    <property type="entry name" value="Orn_Lys_Arg_decarboxylase-I"/>
</dbReference>
<dbReference type="GO" id="GO:0016831">
    <property type="term" value="F:carboxy-lyase activity"/>
    <property type="evidence" value="ECO:0007669"/>
    <property type="project" value="UniProtKB-KW"/>
</dbReference>
<dbReference type="InterPro" id="IPR036633">
    <property type="entry name" value="Prn/Lys/Arg_de-COase_C_sf"/>
</dbReference>
<keyword evidence="8" id="KW-0808">Transferase</keyword>
<evidence type="ECO:0000259" key="6">
    <source>
        <dbReference type="Pfam" id="PF01276"/>
    </source>
</evidence>
<dbReference type="Pfam" id="PF03711">
    <property type="entry name" value="OKR_DC_1_C"/>
    <property type="match status" value="1"/>
</dbReference>
<dbReference type="SUPFAM" id="SSF53383">
    <property type="entry name" value="PLP-dependent transferases"/>
    <property type="match status" value="1"/>
</dbReference>
<comment type="caution">
    <text evidence="8">The sequence shown here is derived from an EMBL/GenBank/DDBJ whole genome shotgun (WGS) entry which is preliminary data.</text>
</comment>
<keyword evidence="8" id="KW-0032">Aminotransferase</keyword>
<evidence type="ECO:0000256" key="1">
    <source>
        <dbReference type="ARBA" id="ARBA00001933"/>
    </source>
</evidence>
<feature type="domain" description="Orn/Lys/Arg decarboxylases family 1 pyridoxal-P attachment site" evidence="6">
    <location>
        <begin position="7"/>
        <end position="298"/>
    </location>
</feature>
<dbReference type="InterPro" id="IPR015424">
    <property type="entry name" value="PyrdxlP-dep_Trfase"/>
</dbReference>
<dbReference type="InterPro" id="IPR008286">
    <property type="entry name" value="Prn/Lys/Arg_de-COase_C"/>
</dbReference>
<dbReference type="Proteomes" id="UP000278746">
    <property type="component" value="Unassembled WGS sequence"/>
</dbReference>
<gene>
    <name evidence="8" type="ORF">EBO34_20180</name>
</gene>
<dbReference type="RefSeq" id="WP_122902026.1">
    <property type="nucleotide sequence ID" value="NZ_RHIB01000005.1"/>
</dbReference>
<evidence type="ECO:0000256" key="5">
    <source>
        <dbReference type="ARBA" id="ARBA00023239"/>
    </source>
</evidence>
<dbReference type="PANTHER" id="PTHR43277:SF3">
    <property type="entry name" value="DECARBOXYLASE, PUTATIVE-RELATED"/>
    <property type="match status" value="1"/>
</dbReference>
<dbReference type="SUPFAM" id="SSF55904">
    <property type="entry name" value="Ornithine decarboxylase C-terminal domain"/>
    <property type="match status" value="1"/>
</dbReference>